<reference evidence="8" key="1">
    <citation type="journal article" date="2010" name="Stand. Genomic Sci.">
        <title>Complete genome sequence of 'Thermobaculum terrenum' type strain (YNP1).</title>
        <authorList>
            <person name="Kiss H."/>
            <person name="Cleland D."/>
            <person name="Lapidus A."/>
            <person name="Lucas S."/>
            <person name="Glavina Del Rio T."/>
            <person name="Nolan M."/>
            <person name="Tice H."/>
            <person name="Han C."/>
            <person name="Goodwin L."/>
            <person name="Pitluck S."/>
            <person name="Liolios K."/>
            <person name="Ivanova N."/>
            <person name="Mavromatis K."/>
            <person name="Ovchinnikova G."/>
            <person name="Pati A."/>
            <person name="Chen A."/>
            <person name="Palaniappan K."/>
            <person name="Land M."/>
            <person name="Hauser L."/>
            <person name="Chang Y."/>
            <person name="Jeffries C."/>
            <person name="Lu M."/>
            <person name="Brettin T."/>
            <person name="Detter J."/>
            <person name="Goker M."/>
            <person name="Tindall B."/>
            <person name="Beck B."/>
            <person name="McDermott T."/>
            <person name="Woyke T."/>
            <person name="Bristow J."/>
            <person name="Eisen J."/>
            <person name="Markowitz V."/>
            <person name="Hugenholtz P."/>
            <person name="Kyrpides N."/>
            <person name="Klenk H."/>
            <person name="Cheng J."/>
        </authorList>
    </citation>
    <scope>NUCLEOTIDE SEQUENCE [LARGE SCALE GENOMIC DNA]</scope>
    <source>
        <strain evidence="8">ATCC BAA-798 / YNP1</strain>
    </source>
</reference>
<evidence type="ECO:0000313" key="7">
    <source>
        <dbReference type="EMBL" id="ACZ42789.1"/>
    </source>
</evidence>
<dbReference type="EMBL" id="CP001826">
    <property type="protein sequence ID" value="ACZ42789.1"/>
    <property type="molecule type" value="Genomic_DNA"/>
</dbReference>
<dbReference type="STRING" id="525904.Tter_1883"/>
<dbReference type="Gene3D" id="3.30.43.10">
    <property type="entry name" value="Uridine Diphospho-n-acetylenolpyruvylglucosamine Reductase, domain 2"/>
    <property type="match status" value="1"/>
</dbReference>
<dbReference type="Pfam" id="PF08031">
    <property type="entry name" value="BBE"/>
    <property type="match status" value="1"/>
</dbReference>
<gene>
    <name evidence="7" type="ordered locus">Tter_1883</name>
</gene>
<protein>
    <submittedName>
        <fullName evidence="7">FAD linked oxidase domain protein</fullName>
    </submittedName>
</protein>
<accession>D1CGB8</accession>
<dbReference type="InterPro" id="IPR016167">
    <property type="entry name" value="FAD-bd_PCMH_sub1"/>
</dbReference>
<evidence type="ECO:0000313" key="8">
    <source>
        <dbReference type="Proteomes" id="UP000000323"/>
    </source>
</evidence>
<comment type="cofactor">
    <cofactor evidence="1">
        <name>FAD</name>
        <dbReference type="ChEBI" id="CHEBI:57692"/>
    </cofactor>
</comment>
<evidence type="ECO:0000259" key="6">
    <source>
        <dbReference type="PROSITE" id="PS51387"/>
    </source>
</evidence>
<dbReference type="Gene3D" id="3.40.462.20">
    <property type="match status" value="1"/>
</dbReference>
<dbReference type="InterPro" id="IPR050416">
    <property type="entry name" value="FAD-linked_Oxidoreductase"/>
</dbReference>
<dbReference type="RefSeq" id="WP_012875820.1">
    <property type="nucleotide sequence ID" value="NC_013526.1"/>
</dbReference>
<comment type="similarity">
    <text evidence="2">Belongs to the oxygen-dependent FAD-linked oxidoreductase family.</text>
</comment>
<dbReference type="PROSITE" id="PS00862">
    <property type="entry name" value="OX2_COVAL_FAD"/>
    <property type="match status" value="1"/>
</dbReference>
<dbReference type="InterPro" id="IPR016169">
    <property type="entry name" value="FAD-bd_PCMH_sub2"/>
</dbReference>
<evidence type="ECO:0000256" key="5">
    <source>
        <dbReference type="ARBA" id="ARBA00023002"/>
    </source>
</evidence>
<dbReference type="PROSITE" id="PS51387">
    <property type="entry name" value="FAD_PCMH"/>
    <property type="match status" value="1"/>
</dbReference>
<keyword evidence="4" id="KW-0274">FAD</keyword>
<organism evidence="7 8">
    <name type="scientific">Thermobaculum terrenum (strain ATCC BAA-798 / CCMEE 7001 / YNP1)</name>
    <dbReference type="NCBI Taxonomy" id="525904"/>
    <lineage>
        <taxon>Bacteria</taxon>
        <taxon>Bacillati</taxon>
        <taxon>Chloroflexota</taxon>
        <taxon>Chloroflexia</taxon>
        <taxon>Candidatus Thermobaculales</taxon>
        <taxon>Candidatus Thermobaculaceae</taxon>
        <taxon>Thermobaculum</taxon>
    </lineage>
</organism>
<dbReference type="InterPro" id="IPR006094">
    <property type="entry name" value="Oxid_FAD_bind_N"/>
</dbReference>
<evidence type="ECO:0000256" key="3">
    <source>
        <dbReference type="ARBA" id="ARBA00022630"/>
    </source>
</evidence>
<evidence type="ECO:0000256" key="1">
    <source>
        <dbReference type="ARBA" id="ARBA00001974"/>
    </source>
</evidence>
<dbReference type="PANTHER" id="PTHR42973:SF39">
    <property type="entry name" value="FAD-BINDING PCMH-TYPE DOMAIN-CONTAINING PROTEIN"/>
    <property type="match status" value="1"/>
</dbReference>
<dbReference type="GO" id="GO:0016491">
    <property type="term" value="F:oxidoreductase activity"/>
    <property type="evidence" value="ECO:0007669"/>
    <property type="project" value="UniProtKB-KW"/>
</dbReference>
<sequence>MSEATLTDDIDLLRSQVSEVILPGEPAYDAARATWNLSVDQHPAVVVVTRSPEEVSAAVRFAELKNLGVAVQATGHGTKLPADNALLLITAMRGVRVDPETHTAWVGAGTKWKAVLEEAQKHGLAPLLGSSSDVGAVGFTLGGGMGWLARKYGLACDSVLSFEMVDITGRIMQLSPGSNPALFWAMRGGGGAGLGVVTSMEIQLYPVSTVYAGNLLYPPEMAHEVMARWAEWVQDVPEELTSAVVIMNFPPLPIVPPELQGKSFVMVRGCYCGDVGRGEELIDSWRAWRRPLMDFFHDMPFVQSDMISQDPVDPIPVGITGAWMREITHEAIDAIIRYTLPQGGPPTLLFAEIRHAGGAISRVGADEAAFSHRHHPFSLEMVGIIPTPEAHEHFLEHTEGLRAEIAPCLPGDVYINFLEGEEARRRTPSAFSNESYQRLKRLKAAMDPENTFRYGLDIPPLI</sequence>
<dbReference type="InterPro" id="IPR016166">
    <property type="entry name" value="FAD-bd_PCMH"/>
</dbReference>
<dbReference type="SUPFAM" id="SSF56176">
    <property type="entry name" value="FAD-binding/transporter-associated domain-like"/>
    <property type="match status" value="1"/>
</dbReference>
<dbReference type="InterPro" id="IPR012951">
    <property type="entry name" value="BBE"/>
</dbReference>
<dbReference type="KEGG" id="ttr:Tter_1883"/>
<dbReference type="Gene3D" id="3.30.465.10">
    <property type="match status" value="1"/>
</dbReference>
<dbReference type="Pfam" id="PF01565">
    <property type="entry name" value="FAD_binding_4"/>
    <property type="match status" value="1"/>
</dbReference>
<evidence type="ECO:0000256" key="2">
    <source>
        <dbReference type="ARBA" id="ARBA00005466"/>
    </source>
</evidence>
<dbReference type="eggNOG" id="COG0277">
    <property type="taxonomic scope" value="Bacteria"/>
</dbReference>
<dbReference type="HOGENOM" id="CLU_018354_10_0_0"/>
<dbReference type="AlphaFoldDB" id="D1CGB8"/>
<dbReference type="InterPro" id="IPR036318">
    <property type="entry name" value="FAD-bd_PCMH-like_sf"/>
</dbReference>
<dbReference type="PANTHER" id="PTHR42973">
    <property type="entry name" value="BINDING OXIDOREDUCTASE, PUTATIVE (AFU_ORTHOLOGUE AFUA_1G17690)-RELATED"/>
    <property type="match status" value="1"/>
</dbReference>
<keyword evidence="5" id="KW-0560">Oxidoreductase</keyword>
<proteinExistence type="inferred from homology"/>
<dbReference type="InterPro" id="IPR006093">
    <property type="entry name" value="Oxy_OxRdtase_FAD_BS"/>
</dbReference>
<dbReference type="Proteomes" id="UP000000323">
    <property type="component" value="Chromosome 2"/>
</dbReference>
<keyword evidence="8" id="KW-1185">Reference proteome</keyword>
<dbReference type="GO" id="GO:0071949">
    <property type="term" value="F:FAD binding"/>
    <property type="evidence" value="ECO:0007669"/>
    <property type="project" value="InterPro"/>
</dbReference>
<feature type="domain" description="FAD-binding PCMH-type" evidence="6">
    <location>
        <begin position="39"/>
        <end position="207"/>
    </location>
</feature>
<evidence type="ECO:0000256" key="4">
    <source>
        <dbReference type="ARBA" id="ARBA00022827"/>
    </source>
</evidence>
<name>D1CGB8_THET1</name>
<keyword evidence="3" id="KW-0285">Flavoprotein</keyword>
<dbReference type="OrthoDB" id="545125at2"/>